<dbReference type="EMBL" id="FTOJ01000008">
    <property type="protein sequence ID" value="SIS97933.1"/>
    <property type="molecule type" value="Genomic_DNA"/>
</dbReference>
<reference evidence="3" key="2">
    <citation type="submission" date="2017-01" db="EMBL/GenBank/DDBJ databases">
        <authorList>
            <person name="Varghese N."/>
            <person name="Submissions S."/>
        </authorList>
    </citation>
    <scope>NUCLEOTIDE SEQUENCE [LARGE SCALE GENOMIC DNA]</scope>
    <source>
        <strain evidence="3">DSM 21068</strain>
    </source>
</reference>
<dbReference type="PANTHER" id="PTHR43169">
    <property type="entry name" value="EXSB FAMILY PROTEIN"/>
    <property type="match status" value="1"/>
</dbReference>
<dbReference type="InterPro" id="IPR014729">
    <property type="entry name" value="Rossmann-like_a/b/a_fold"/>
</dbReference>
<dbReference type="OrthoDB" id="702at2"/>
<keyword evidence="2" id="KW-0808">Transferase</keyword>
<dbReference type="AlphaFoldDB" id="A0A1N7NHP1"/>
<dbReference type="PANTHER" id="PTHR43169:SF3">
    <property type="entry name" value="ATPASE, PP-LOOP SUPERFAMILY-RELATED"/>
    <property type="match status" value="1"/>
</dbReference>
<reference evidence="2" key="3">
    <citation type="submission" date="2017-01" db="EMBL/GenBank/DDBJ databases">
        <authorList>
            <person name="Mah S.A."/>
            <person name="Swanson W.J."/>
            <person name="Moy G.W."/>
            <person name="Vacquier V.D."/>
        </authorList>
    </citation>
    <scope>NUCLEOTIDE SEQUENCE [LARGE SCALE GENOMIC DNA]</scope>
    <source>
        <strain evidence="2">DSM 21068</strain>
    </source>
</reference>
<evidence type="ECO:0000313" key="2">
    <source>
        <dbReference type="EMBL" id="SIS97933.1"/>
    </source>
</evidence>
<dbReference type="Proteomes" id="UP000186246">
    <property type="component" value="Unassembled WGS sequence"/>
</dbReference>
<dbReference type="Proteomes" id="UP000238314">
    <property type="component" value="Unassembled WGS sequence"/>
</dbReference>
<name>A0A1N7NHP1_9FLAO</name>
<accession>A0A1N7NHP1</accession>
<sequence length="378" mass="44808">MGLEYKICTKTIMDTSDSGISFNEFGESDYYTNFVTHILPSWDNTKKITDDLFKIAEKIKYEGKKRDFDCIIGVSGGLDSSYLLYVAKEIMGLRPLAFHVDAGWNSEKAVSNIEKLIHHLKVDLYTDVINWEEMKDLQLAFFNAQIPDQDCQDIAFFSALYRFAKNNKIKYVLTGANYSTECCREPEEWGAYPGIDKTLILDIHKKFGKKELKTFPLIDILNYKIYYKYFLGMQVVKPLNYIQYKKEDAENLLHEKFGWQKFNHKHQESIFTRFLEDFWFPKKFGFDRRRAHFSSLILTEQMTRDEAIKRIEKPEYSEEFLLSEFEFVAQKLDISVEDFKKIFNGKNKTYHNYKNKKRIIDFGARTMRSIGFEKRLFR</sequence>
<organism evidence="2 3">
    <name type="scientific">Chryseobacterium piscicola</name>
    <dbReference type="NCBI Taxonomy" id="551459"/>
    <lineage>
        <taxon>Bacteria</taxon>
        <taxon>Pseudomonadati</taxon>
        <taxon>Bacteroidota</taxon>
        <taxon>Flavobacteriia</taxon>
        <taxon>Flavobacteriales</taxon>
        <taxon>Weeksellaceae</taxon>
        <taxon>Chryseobacterium group</taxon>
        <taxon>Chryseobacterium</taxon>
    </lineage>
</organism>
<protein>
    <submittedName>
        <fullName evidence="1">LPS biosynthesis protein</fullName>
    </submittedName>
    <submittedName>
        <fullName evidence="2">N-acetyl sugar amidotransferase</fullName>
    </submittedName>
</protein>
<dbReference type="InterPro" id="IPR052188">
    <property type="entry name" value="Ni-pincer_cofactor_biosynth"/>
</dbReference>
<evidence type="ECO:0000313" key="3">
    <source>
        <dbReference type="Proteomes" id="UP000186246"/>
    </source>
</evidence>
<dbReference type="EMBL" id="MUGO01000024">
    <property type="protein sequence ID" value="PQA90560.1"/>
    <property type="molecule type" value="Genomic_DNA"/>
</dbReference>
<evidence type="ECO:0000313" key="4">
    <source>
        <dbReference type="Proteomes" id="UP000238314"/>
    </source>
</evidence>
<dbReference type="STRING" id="551459.SAMN05421796_10819"/>
<dbReference type="NCBIfam" id="TIGR03573">
    <property type="entry name" value="WbuX"/>
    <property type="match status" value="1"/>
</dbReference>
<keyword evidence="4" id="KW-1185">Reference proteome</keyword>
<evidence type="ECO:0000313" key="1">
    <source>
        <dbReference type="EMBL" id="PQA90560.1"/>
    </source>
</evidence>
<reference evidence="1 4" key="1">
    <citation type="submission" date="2016-11" db="EMBL/GenBank/DDBJ databases">
        <title>Whole genomes of Flavobacteriaceae.</title>
        <authorList>
            <person name="Stine C."/>
            <person name="Li C."/>
            <person name="Tadesse D."/>
        </authorList>
    </citation>
    <scope>NUCLEOTIDE SEQUENCE [LARGE SCALE GENOMIC DNA]</scope>
    <source>
        <strain evidence="1 4">DSM 21068</strain>
    </source>
</reference>
<gene>
    <name evidence="1" type="ORF">B0A70_14515</name>
    <name evidence="2" type="ORF">SAMN05421796_10819</name>
</gene>
<dbReference type="Gene3D" id="3.40.50.620">
    <property type="entry name" value="HUPs"/>
    <property type="match status" value="1"/>
</dbReference>
<proteinExistence type="predicted"/>
<dbReference type="SUPFAM" id="SSF52402">
    <property type="entry name" value="Adenine nucleotide alpha hydrolases-like"/>
    <property type="match status" value="1"/>
</dbReference>
<dbReference type="CDD" id="cd01996">
    <property type="entry name" value="AANH_WbpG-like"/>
    <property type="match status" value="1"/>
</dbReference>
<dbReference type="InterPro" id="IPR020022">
    <property type="entry name" value="N-acetyl_sugar_amidoTrfase"/>
</dbReference>
<dbReference type="GO" id="GO:0016740">
    <property type="term" value="F:transferase activity"/>
    <property type="evidence" value="ECO:0007669"/>
    <property type="project" value="UniProtKB-KW"/>
</dbReference>